<evidence type="ECO:0000256" key="1">
    <source>
        <dbReference type="ARBA" id="ARBA00004251"/>
    </source>
</evidence>
<dbReference type="GeneTree" id="ENSGT00510000050969"/>
<evidence type="ECO:0000256" key="4">
    <source>
        <dbReference type="ARBA" id="ARBA00022729"/>
    </source>
</evidence>
<evidence type="ECO:0000256" key="15">
    <source>
        <dbReference type="SAM" id="SignalP"/>
    </source>
</evidence>
<feature type="signal peptide" evidence="15">
    <location>
        <begin position="1"/>
        <end position="21"/>
    </location>
</feature>
<keyword evidence="6 14" id="KW-1133">Transmembrane helix</keyword>
<keyword evidence="2" id="KW-1003">Cell membrane</keyword>
<comment type="subcellular location">
    <subcellularLocation>
        <location evidence="1">Cell membrane</location>
        <topology evidence="1">Single-pass type I membrane protein</topology>
    </subcellularLocation>
</comment>
<protein>
    <recommendedName>
        <fullName evidence="16">Ig-like domain-containing protein</fullName>
    </recommendedName>
</protein>
<evidence type="ECO:0000259" key="16">
    <source>
        <dbReference type="PROSITE" id="PS50835"/>
    </source>
</evidence>
<dbReference type="AlphaFoldDB" id="A0A8D3C2X5"/>
<keyword evidence="3 14" id="KW-0812">Transmembrane</keyword>
<evidence type="ECO:0000256" key="12">
    <source>
        <dbReference type="ARBA" id="ARBA00023288"/>
    </source>
</evidence>
<name>A0A8D3C2X5_SCOMX</name>
<keyword evidence="7" id="KW-1064">Adaptive immunity</keyword>
<accession>A0A8D3C2X5</accession>
<dbReference type="PANTHER" id="PTHR10441">
    <property type="entry name" value="CD8 ALPHA CHAIN"/>
    <property type="match status" value="1"/>
</dbReference>
<gene>
    <name evidence="17" type="primary">cd8a</name>
</gene>
<evidence type="ECO:0000313" key="18">
    <source>
        <dbReference type="Proteomes" id="UP000694558"/>
    </source>
</evidence>
<dbReference type="InterPro" id="IPR036179">
    <property type="entry name" value="Ig-like_dom_sf"/>
</dbReference>
<evidence type="ECO:0000256" key="3">
    <source>
        <dbReference type="ARBA" id="ARBA00022692"/>
    </source>
</evidence>
<keyword evidence="11" id="KW-0325">Glycoprotein</keyword>
<evidence type="ECO:0000313" key="17">
    <source>
        <dbReference type="Ensembl" id="ENSSMAP00000041633.1"/>
    </source>
</evidence>
<dbReference type="Proteomes" id="UP000694558">
    <property type="component" value="Chromosome 6"/>
</dbReference>
<evidence type="ECO:0000256" key="5">
    <source>
        <dbReference type="ARBA" id="ARBA00022859"/>
    </source>
</evidence>
<dbReference type="Gene3D" id="2.60.40.10">
    <property type="entry name" value="Immunoglobulins"/>
    <property type="match status" value="1"/>
</dbReference>
<keyword evidence="5" id="KW-0391">Immunity</keyword>
<evidence type="ECO:0000256" key="2">
    <source>
        <dbReference type="ARBA" id="ARBA00022475"/>
    </source>
</evidence>
<evidence type="ECO:0000256" key="8">
    <source>
        <dbReference type="ARBA" id="ARBA00023136"/>
    </source>
</evidence>
<dbReference type="InterPro" id="IPR015468">
    <property type="entry name" value="CD8_asu"/>
</dbReference>
<keyword evidence="10" id="KW-1015">Disulfide bond</keyword>
<feature type="transmembrane region" description="Helical" evidence="14">
    <location>
        <begin position="194"/>
        <end position="224"/>
    </location>
</feature>
<dbReference type="InterPro" id="IPR013106">
    <property type="entry name" value="Ig_V-set"/>
</dbReference>
<reference evidence="17" key="1">
    <citation type="submission" date="2023-05" db="EMBL/GenBank/DDBJ databases">
        <title>High-quality long-read genome of Scophthalmus maximus.</title>
        <authorList>
            <person name="Lien S."/>
            <person name="Martinez P."/>
        </authorList>
    </citation>
    <scope>NUCLEOTIDE SEQUENCE [LARGE SCALE GENOMIC DNA]</scope>
</reference>
<dbReference type="PANTHER" id="PTHR10441:SF2">
    <property type="entry name" value="T-CELL SURFACE GLYCOPROTEIN CD8 ALPHA CHAIN"/>
    <property type="match status" value="1"/>
</dbReference>
<keyword evidence="9" id="KW-0564">Palmitate</keyword>
<dbReference type="CDD" id="cd00099">
    <property type="entry name" value="IgV"/>
    <property type="match status" value="1"/>
</dbReference>
<dbReference type="Pfam" id="PF07686">
    <property type="entry name" value="V-set"/>
    <property type="match status" value="1"/>
</dbReference>
<dbReference type="InterPro" id="IPR007110">
    <property type="entry name" value="Ig-like_dom"/>
</dbReference>
<dbReference type="Ensembl" id="ENSSMAT00000068052.1">
    <property type="protein sequence ID" value="ENSSMAP00000041633.1"/>
    <property type="gene ID" value="ENSSMAG00000009964.2"/>
</dbReference>
<evidence type="ECO:0000256" key="7">
    <source>
        <dbReference type="ARBA" id="ARBA00023130"/>
    </source>
</evidence>
<feature type="domain" description="Ig-like" evidence="16">
    <location>
        <begin position="3"/>
        <end position="105"/>
    </location>
</feature>
<evidence type="ECO:0000256" key="6">
    <source>
        <dbReference type="ARBA" id="ARBA00022989"/>
    </source>
</evidence>
<evidence type="ECO:0000256" key="14">
    <source>
        <dbReference type="SAM" id="Phobius"/>
    </source>
</evidence>
<dbReference type="GO" id="GO:0005886">
    <property type="term" value="C:plasma membrane"/>
    <property type="evidence" value="ECO:0007669"/>
    <property type="project" value="UniProtKB-SubCell"/>
</dbReference>
<dbReference type="GO" id="GO:0002250">
    <property type="term" value="P:adaptive immune response"/>
    <property type="evidence" value="ECO:0007669"/>
    <property type="project" value="UniProtKB-KW"/>
</dbReference>
<keyword evidence="12" id="KW-0449">Lipoprotein</keyword>
<reference evidence="17" key="2">
    <citation type="submission" date="2025-08" db="UniProtKB">
        <authorList>
            <consortium name="Ensembl"/>
        </authorList>
    </citation>
    <scope>IDENTIFICATION</scope>
</reference>
<evidence type="ECO:0000256" key="13">
    <source>
        <dbReference type="ARBA" id="ARBA00023319"/>
    </source>
</evidence>
<proteinExistence type="predicted"/>
<evidence type="ECO:0000256" key="11">
    <source>
        <dbReference type="ARBA" id="ARBA00023180"/>
    </source>
</evidence>
<organism evidence="17 18">
    <name type="scientific">Scophthalmus maximus</name>
    <name type="common">Turbot</name>
    <name type="synonym">Psetta maxima</name>
    <dbReference type="NCBI Taxonomy" id="52904"/>
    <lineage>
        <taxon>Eukaryota</taxon>
        <taxon>Metazoa</taxon>
        <taxon>Chordata</taxon>
        <taxon>Craniata</taxon>
        <taxon>Vertebrata</taxon>
        <taxon>Euteleostomi</taxon>
        <taxon>Actinopterygii</taxon>
        <taxon>Neopterygii</taxon>
        <taxon>Teleostei</taxon>
        <taxon>Neoteleostei</taxon>
        <taxon>Acanthomorphata</taxon>
        <taxon>Carangaria</taxon>
        <taxon>Pleuronectiformes</taxon>
        <taxon>Pleuronectoidei</taxon>
        <taxon>Scophthalmidae</taxon>
        <taxon>Scophthalmus</taxon>
    </lineage>
</organism>
<evidence type="ECO:0000256" key="9">
    <source>
        <dbReference type="ARBA" id="ARBA00023139"/>
    </source>
</evidence>
<feature type="chain" id="PRO_5034958589" description="Ig-like domain-containing protein" evidence="15">
    <location>
        <begin position="22"/>
        <end position="256"/>
    </location>
</feature>
<keyword evidence="4 15" id="KW-0732">Signal</keyword>
<sequence length="256" mass="28611">MDPKWIQILVILVFCQKMTSGTEDRVVKEGETVEIKCKLAEMLSMVIWFRVLDHSGMEFIASFSRDGTKKSPTPLSPNFSLLKMDKQILTLNSFKKARDGGVYACATIKSNELKFGEVTRLIGGEFCFPQVWSQRDRVNHAFQHHFTPLLSSVVENKVEVTTRSPLAATSAQTLGPTTTACACHNSNRQGETGLPVFCSIIILGPLAGGCGLLLLLLIVTTLYCHRIRTRRCPHHYKKKKLRTVAPGKQMMTNRNV</sequence>
<keyword evidence="13" id="KW-0393">Immunoglobulin domain</keyword>
<dbReference type="PROSITE" id="PS50835">
    <property type="entry name" value="IG_LIKE"/>
    <property type="match status" value="1"/>
</dbReference>
<keyword evidence="8 14" id="KW-0472">Membrane</keyword>
<evidence type="ECO:0000256" key="10">
    <source>
        <dbReference type="ARBA" id="ARBA00023157"/>
    </source>
</evidence>
<dbReference type="SUPFAM" id="SSF48726">
    <property type="entry name" value="Immunoglobulin"/>
    <property type="match status" value="1"/>
</dbReference>
<dbReference type="InterPro" id="IPR013783">
    <property type="entry name" value="Ig-like_fold"/>
</dbReference>